<evidence type="ECO:0000256" key="2">
    <source>
        <dbReference type="SAM" id="Phobius"/>
    </source>
</evidence>
<dbReference type="Proteomes" id="UP000037020">
    <property type="component" value="Unassembled WGS sequence"/>
</dbReference>
<evidence type="ECO:0000256" key="1">
    <source>
        <dbReference type="SAM" id="MobiDB-lite"/>
    </source>
</evidence>
<protein>
    <recommendedName>
        <fullName evidence="5">Secreted protein</fullName>
    </recommendedName>
</protein>
<evidence type="ECO:0000313" key="3">
    <source>
        <dbReference type="EMBL" id="KOG88980.1"/>
    </source>
</evidence>
<sequence>MTDRAETRRARVRTVLVTFAVVTVVALGGVWLSQVTDRASAVGAAPKTAAAQKSPPPEIARKEQPHGPADRESASAELPGVRDCGAGDPVLEPKIITLACADAGAVASDIKWKNYGAGGADGSGVVLVSGGAKGVAPASFPAAFHLYGAKNVDGKLAFTGLDVEYLGATPSGDAAETYTIA</sequence>
<proteinExistence type="predicted"/>
<comment type="caution">
    <text evidence="3">The sequence shown here is derived from an EMBL/GenBank/DDBJ whole genome shotgun (WGS) entry which is preliminary data.</text>
</comment>
<organism evidence="3 4">
    <name type="scientific">Streptomyces varsoviensis</name>
    <dbReference type="NCBI Taxonomy" id="67373"/>
    <lineage>
        <taxon>Bacteria</taxon>
        <taxon>Bacillati</taxon>
        <taxon>Actinomycetota</taxon>
        <taxon>Actinomycetes</taxon>
        <taxon>Kitasatosporales</taxon>
        <taxon>Streptomycetaceae</taxon>
        <taxon>Streptomyces</taxon>
    </lineage>
</organism>
<dbReference type="EMBL" id="LGUT01001411">
    <property type="protein sequence ID" value="KOG88980.1"/>
    <property type="molecule type" value="Genomic_DNA"/>
</dbReference>
<feature type="region of interest" description="Disordered" evidence="1">
    <location>
        <begin position="46"/>
        <end position="83"/>
    </location>
</feature>
<accession>A0ABR5J6E7</accession>
<name>A0ABR5J6E7_9ACTN</name>
<keyword evidence="2" id="KW-0812">Transmembrane</keyword>
<keyword evidence="2" id="KW-0472">Membrane</keyword>
<keyword evidence="2" id="KW-1133">Transmembrane helix</keyword>
<keyword evidence="4" id="KW-1185">Reference proteome</keyword>
<gene>
    <name evidence="3" type="ORF">ADK38_16775</name>
</gene>
<feature type="compositionally biased region" description="Basic and acidic residues" evidence="1">
    <location>
        <begin position="59"/>
        <end position="74"/>
    </location>
</feature>
<dbReference type="RefSeq" id="WP_030875207.1">
    <property type="nucleotide sequence ID" value="NZ_JBIRHZ010000001.1"/>
</dbReference>
<evidence type="ECO:0008006" key="5">
    <source>
        <dbReference type="Google" id="ProtNLM"/>
    </source>
</evidence>
<evidence type="ECO:0000313" key="4">
    <source>
        <dbReference type="Proteomes" id="UP000037020"/>
    </source>
</evidence>
<reference evidence="3 4" key="1">
    <citation type="submission" date="2015-07" db="EMBL/GenBank/DDBJ databases">
        <authorList>
            <person name="Ju K.-S."/>
            <person name="Doroghazi J.R."/>
            <person name="Metcalf W.W."/>
        </authorList>
    </citation>
    <scope>NUCLEOTIDE SEQUENCE [LARGE SCALE GENOMIC DNA]</scope>
    <source>
        <strain evidence="3 4">NRRL B-3589</strain>
    </source>
</reference>
<feature type="transmembrane region" description="Helical" evidence="2">
    <location>
        <begin position="12"/>
        <end position="32"/>
    </location>
</feature>